<gene>
    <name evidence="9" type="primary">alr</name>
    <name evidence="9" type="ORF">HEQ75_15275</name>
</gene>
<evidence type="ECO:0000256" key="6">
    <source>
        <dbReference type="ARBA" id="ARBA00023235"/>
    </source>
</evidence>
<evidence type="ECO:0000259" key="8">
    <source>
        <dbReference type="SMART" id="SM01005"/>
    </source>
</evidence>
<reference evidence="9 10" key="1">
    <citation type="submission" date="2020-03" db="EMBL/GenBank/DDBJ databases">
        <title>Roseomonas selenitidurans sp. nov. isolated from urban soil.</title>
        <authorList>
            <person name="Liu H."/>
        </authorList>
    </citation>
    <scope>NUCLEOTIDE SEQUENCE [LARGE SCALE GENOMIC DNA]</scope>
    <source>
        <strain evidence="9 10">BU-1</strain>
    </source>
</reference>
<name>A0ABX1E4V7_9PROT</name>
<organism evidence="9 10">
    <name type="scientific">Falsiroseomonas selenitidurans</name>
    <dbReference type="NCBI Taxonomy" id="2716335"/>
    <lineage>
        <taxon>Bacteria</taxon>
        <taxon>Pseudomonadati</taxon>
        <taxon>Pseudomonadota</taxon>
        <taxon>Alphaproteobacteria</taxon>
        <taxon>Acetobacterales</taxon>
        <taxon>Roseomonadaceae</taxon>
        <taxon>Falsiroseomonas</taxon>
    </lineage>
</organism>
<accession>A0ABX1E4V7</accession>
<dbReference type="PROSITE" id="PS00395">
    <property type="entry name" value="ALANINE_RACEMASE"/>
    <property type="match status" value="1"/>
</dbReference>
<dbReference type="Pfam" id="PF00842">
    <property type="entry name" value="Ala_racemase_C"/>
    <property type="match status" value="1"/>
</dbReference>
<feature type="binding site" evidence="7">
    <location>
        <position position="143"/>
    </location>
    <ligand>
        <name>substrate</name>
    </ligand>
</feature>
<evidence type="ECO:0000256" key="7">
    <source>
        <dbReference type="HAMAP-Rule" id="MF_01201"/>
    </source>
</evidence>
<evidence type="ECO:0000256" key="5">
    <source>
        <dbReference type="ARBA" id="ARBA00022898"/>
    </source>
</evidence>
<keyword evidence="6 7" id="KW-0413">Isomerase</keyword>
<sequence>MGIEAGAIEAGLIGAGQGVLTVDLAALLANWRDLSARHGAPCAGVVKADGYGLGAVPVARALHAAGCTTFFVAHRAEGLALRAALGPAPCIIVLNGFPPGADGGAGLWPVLNGLPDVLAHAAAGRAAGTPRPVLLHLDTGMARLGLDAAEQAALAADRGLLAGLDLRFVMTHLACADEPAHPLNALQARRFAAAAAAIAPGVPRSLANSSGLFLGPDFRSDLARPGCALYGINPTPGAPNPMRQVAVLEVPVLQIRRIGAGDTVGYGAGFTADRPMRLATVAAGYADGYLRSLTGRSLALFQGRAVPLIGRVSMDLTIFDATECPDLAPGDRLMLVGGAGNTPDDIAARCGTIGYEVLTSLGSRYQRRFLGGA</sequence>
<dbReference type="Gene3D" id="3.20.20.10">
    <property type="entry name" value="Alanine racemase"/>
    <property type="match status" value="1"/>
</dbReference>
<dbReference type="InterPro" id="IPR001608">
    <property type="entry name" value="Ala_racemase_N"/>
</dbReference>
<evidence type="ECO:0000313" key="9">
    <source>
        <dbReference type="EMBL" id="NKC32222.1"/>
    </source>
</evidence>
<evidence type="ECO:0000256" key="3">
    <source>
        <dbReference type="ARBA" id="ARBA00007880"/>
    </source>
</evidence>
<dbReference type="Pfam" id="PF01168">
    <property type="entry name" value="Ala_racemase_N"/>
    <property type="match status" value="1"/>
</dbReference>
<dbReference type="SMART" id="SM01005">
    <property type="entry name" value="Ala_racemase_C"/>
    <property type="match status" value="1"/>
</dbReference>
<dbReference type="Gene3D" id="2.40.37.10">
    <property type="entry name" value="Lyase, Ornithine Decarboxylase, Chain A, domain 1"/>
    <property type="match status" value="1"/>
</dbReference>
<feature type="modified residue" description="N6-(pyridoxal phosphate)lysine" evidence="7">
    <location>
        <position position="47"/>
    </location>
</feature>
<feature type="active site" description="Proton acceptor; specific for D-alanine" evidence="7">
    <location>
        <position position="47"/>
    </location>
</feature>
<evidence type="ECO:0000256" key="4">
    <source>
        <dbReference type="ARBA" id="ARBA00013089"/>
    </source>
</evidence>
<dbReference type="InterPro" id="IPR020622">
    <property type="entry name" value="Ala_racemase_pyridoxalP-BS"/>
</dbReference>
<dbReference type="PANTHER" id="PTHR30511:SF0">
    <property type="entry name" value="ALANINE RACEMASE, CATABOLIC-RELATED"/>
    <property type="match status" value="1"/>
</dbReference>
<dbReference type="InterPro" id="IPR029066">
    <property type="entry name" value="PLP-binding_barrel"/>
</dbReference>
<evidence type="ECO:0000256" key="1">
    <source>
        <dbReference type="ARBA" id="ARBA00000316"/>
    </source>
</evidence>
<feature type="domain" description="Alanine racemase C-terminal" evidence="8">
    <location>
        <begin position="245"/>
        <end position="370"/>
    </location>
</feature>
<dbReference type="CDD" id="cd00430">
    <property type="entry name" value="PLPDE_III_AR"/>
    <property type="match status" value="1"/>
</dbReference>
<evidence type="ECO:0000313" key="10">
    <source>
        <dbReference type="Proteomes" id="UP000787635"/>
    </source>
</evidence>
<dbReference type="InterPro" id="IPR000821">
    <property type="entry name" value="Ala_racemase"/>
</dbReference>
<feature type="active site" description="Proton acceptor; specific for L-alanine" evidence="7">
    <location>
        <position position="266"/>
    </location>
</feature>
<keyword evidence="10" id="KW-1185">Reference proteome</keyword>
<feature type="binding site" evidence="7">
    <location>
        <position position="314"/>
    </location>
    <ligand>
        <name>substrate</name>
    </ligand>
</feature>
<dbReference type="PANTHER" id="PTHR30511">
    <property type="entry name" value="ALANINE RACEMASE"/>
    <property type="match status" value="1"/>
</dbReference>
<comment type="catalytic activity">
    <reaction evidence="1 7">
        <text>L-alanine = D-alanine</text>
        <dbReference type="Rhea" id="RHEA:20249"/>
        <dbReference type="ChEBI" id="CHEBI:57416"/>
        <dbReference type="ChEBI" id="CHEBI:57972"/>
        <dbReference type="EC" id="5.1.1.1"/>
    </reaction>
</comment>
<dbReference type="HAMAP" id="MF_01201">
    <property type="entry name" value="Ala_racemase"/>
    <property type="match status" value="1"/>
</dbReference>
<proteinExistence type="inferred from homology"/>
<dbReference type="SUPFAM" id="SSF51419">
    <property type="entry name" value="PLP-binding barrel"/>
    <property type="match status" value="1"/>
</dbReference>
<evidence type="ECO:0000256" key="2">
    <source>
        <dbReference type="ARBA" id="ARBA00001933"/>
    </source>
</evidence>
<comment type="cofactor">
    <cofactor evidence="2 7">
        <name>pyridoxal 5'-phosphate</name>
        <dbReference type="ChEBI" id="CHEBI:597326"/>
    </cofactor>
</comment>
<dbReference type="PRINTS" id="PR00992">
    <property type="entry name" value="ALARACEMASE"/>
</dbReference>
<dbReference type="RefSeq" id="WP_168032080.1">
    <property type="nucleotide sequence ID" value="NZ_JAAVNE010000024.1"/>
</dbReference>
<dbReference type="InterPro" id="IPR009006">
    <property type="entry name" value="Ala_racemase/Decarboxylase_C"/>
</dbReference>
<dbReference type="InterPro" id="IPR011079">
    <property type="entry name" value="Ala_racemase_C"/>
</dbReference>
<comment type="similarity">
    <text evidence="3 7">Belongs to the alanine racemase family.</text>
</comment>
<dbReference type="SUPFAM" id="SSF50621">
    <property type="entry name" value="Alanine racemase C-terminal domain-like"/>
    <property type="match status" value="1"/>
</dbReference>
<comment type="pathway">
    <text evidence="7">Amino-acid biosynthesis; D-alanine biosynthesis; D-alanine from L-alanine: step 1/1.</text>
</comment>
<dbReference type="NCBIfam" id="TIGR00492">
    <property type="entry name" value="alr"/>
    <property type="match status" value="1"/>
</dbReference>
<comment type="function">
    <text evidence="7">Catalyzes the interconversion of L-alanine and D-alanine. May also act on other amino acids.</text>
</comment>
<protein>
    <recommendedName>
        <fullName evidence="4 7">Alanine racemase</fullName>
        <ecNumber evidence="4 7">5.1.1.1</ecNumber>
    </recommendedName>
</protein>
<keyword evidence="5 7" id="KW-0663">Pyridoxal phosphate</keyword>
<dbReference type="Proteomes" id="UP000787635">
    <property type="component" value="Unassembled WGS sequence"/>
</dbReference>
<comment type="caution">
    <text evidence="9">The sequence shown here is derived from an EMBL/GenBank/DDBJ whole genome shotgun (WGS) entry which is preliminary data.</text>
</comment>
<dbReference type="GO" id="GO:0008784">
    <property type="term" value="F:alanine racemase activity"/>
    <property type="evidence" value="ECO:0007669"/>
    <property type="project" value="UniProtKB-EC"/>
</dbReference>
<dbReference type="EMBL" id="JAAVNE010000024">
    <property type="protein sequence ID" value="NKC32222.1"/>
    <property type="molecule type" value="Genomic_DNA"/>
</dbReference>
<dbReference type="EC" id="5.1.1.1" evidence="4 7"/>